<keyword evidence="2" id="KW-0547">Nucleotide-binding</keyword>
<evidence type="ECO:0000256" key="1">
    <source>
        <dbReference type="ARBA" id="ARBA00022448"/>
    </source>
</evidence>
<dbReference type="InterPro" id="IPR003439">
    <property type="entry name" value="ABC_transporter-like_ATP-bd"/>
</dbReference>
<proteinExistence type="predicted"/>
<dbReference type="SMART" id="SM00382">
    <property type="entry name" value="AAA"/>
    <property type="match status" value="1"/>
</dbReference>
<evidence type="ECO:0000313" key="6">
    <source>
        <dbReference type="Proteomes" id="UP000199144"/>
    </source>
</evidence>
<keyword evidence="3 5" id="KW-0067">ATP-binding</keyword>
<dbReference type="GO" id="GO:0005524">
    <property type="term" value="F:ATP binding"/>
    <property type="evidence" value="ECO:0007669"/>
    <property type="project" value="UniProtKB-KW"/>
</dbReference>
<dbReference type="GO" id="GO:0016887">
    <property type="term" value="F:ATP hydrolysis activity"/>
    <property type="evidence" value="ECO:0007669"/>
    <property type="project" value="InterPro"/>
</dbReference>
<dbReference type="STRING" id="254406.SAMN04488042_1011408"/>
<dbReference type="Pfam" id="PF00005">
    <property type="entry name" value="ABC_tran"/>
    <property type="match status" value="1"/>
</dbReference>
<dbReference type="PANTHER" id="PTHR42939:SF1">
    <property type="entry name" value="ABC TRANSPORTER ATP-BINDING PROTEIN ALBC-RELATED"/>
    <property type="match status" value="1"/>
</dbReference>
<feature type="domain" description="ABC transporter" evidence="4">
    <location>
        <begin position="14"/>
        <end position="237"/>
    </location>
</feature>
<protein>
    <submittedName>
        <fullName evidence="5">Cu-processing system ATP-binding protein</fullName>
    </submittedName>
</protein>
<keyword evidence="1" id="KW-0813">Transport</keyword>
<dbReference type="SUPFAM" id="SSF52540">
    <property type="entry name" value="P-loop containing nucleoside triphosphate hydrolases"/>
    <property type="match status" value="1"/>
</dbReference>
<evidence type="ECO:0000259" key="4">
    <source>
        <dbReference type="PROSITE" id="PS50893"/>
    </source>
</evidence>
<dbReference type="InterPro" id="IPR027417">
    <property type="entry name" value="P-loop_NTPase"/>
</dbReference>
<dbReference type="Proteomes" id="UP000199144">
    <property type="component" value="Unassembled WGS sequence"/>
</dbReference>
<organism evidence="5 6">
    <name type="scientific">Shimia aestuarii</name>
    <dbReference type="NCBI Taxonomy" id="254406"/>
    <lineage>
        <taxon>Bacteria</taxon>
        <taxon>Pseudomonadati</taxon>
        <taxon>Pseudomonadota</taxon>
        <taxon>Alphaproteobacteria</taxon>
        <taxon>Rhodobacterales</taxon>
        <taxon>Roseobacteraceae</taxon>
    </lineage>
</organism>
<name>A0A1I4KBD8_9RHOB</name>
<reference evidence="5 6" key="1">
    <citation type="submission" date="2016-10" db="EMBL/GenBank/DDBJ databases">
        <authorList>
            <person name="de Groot N.N."/>
        </authorList>
    </citation>
    <scope>NUCLEOTIDE SEQUENCE [LARGE SCALE GENOMIC DNA]</scope>
    <source>
        <strain evidence="5 6">DSM 15283</strain>
    </source>
</reference>
<dbReference type="InterPro" id="IPR003593">
    <property type="entry name" value="AAA+_ATPase"/>
</dbReference>
<dbReference type="PROSITE" id="PS00211">
    <property type="entry name" value="ABC_TRANSPORTER_1"/>
    <property type="match status" value="1"/>
</dbReference>
<dbReference type="AlphaFoldDB" id="A0A1I4KBD8"/>
<evidence type="ECO:0000313" key="5">
    <source>
        <dbReference type="EMBL" id="SFL76152.1"/>
    </source>
</evidence>
<dbReference type="PANTHER" id="PTHR42939">
    <property type="entry name" value="ABC TRANSPORTER ATP-BINDING PROTEIN ALBC-RELATED"/>
    <property type="match status" value="1"/>
</dbReference>
<evidence type="ECO:0000256" key="2">
    <source>
        <dbReference type="ARBA" id="ARBA00022741"/>
    </source>
</evidence>
<gene>
    <name evidence="5" type="ORF">SAMN04488042_1011408</name>
</gene>
<dbReference type="CDD" id="cd03230">
    <property type="entry name" value="ABC_DR_subfamily_A"/>
    <property type="match status" value="1"/>
</dbReference>
<dbReference type="RefSeq" id="WP_093092127.1">
    <property type="nucleotide sequence ID" value="NZ_FOTQ01000001.1"/>
</dbReference>
<dbReference type="EMBL" id="FOTQ01000001">
    <property type="protein sequence ID" value="SFL76152.1"/>
    <property type="molecule type" value="Genomic_DNA"/>
</dbReference>
<dbReference type="Gene3D" id="3.40.50.300">
    <property type="entry name" value="P-loop containing nucleotide triphosphate hydrolases"/>
    <property type="match status" value="1"/>
</dbReference>
<keyword evidence="6" id="KW-1185">Reference proteome</keyword>
<dbReference type="OrthoDB" id="9778547at2"/>
<evidence type="ECO:0000256" key="3">
    <source>
        <dbReference type="ARBA" id="ARBA00022840"/>
    </source>
</evidence>
<accession>A0A1I4KBD8</accession>
<sequence length="305" mass="32177">MDKGNARVGSDPVLSIRGLNKFRGKVQVLHGVDLDLYAGERVALLGHNGAGKSTMIKAVLGLIKAEGGEISICGSKPGSAKARAATAFLPEAVSFHPAVTGREQLTLFARLAGVKADIVGLLERVGLGEALDRRIGTYSKGMRQRLGLAQVLLGKPKLALLDEPTSGLDPISRQDLYAIIDELAAQGTAVLIASHALTEVEARTDRIAIMRKGVLVANDSLQGLSAQAGLPTRVRIRASEDAAAIAARTGGRRINGASVEIEIQAADKMATLREIAAMGDAVADLEITPPRLEDLYRHYAKEGLQ</sequence>
<dbReference type="InterPro" id="IPR051782">
    <property type="entry name" value="ABC_Transporter_VariousFunc"/>
</dbReference>
<dbReference type="PROSITE" id="PS50893">
    <property type="entry name" value="ABC_TRANSPORTER_2"/>
    <property type="match status" value="1"/>
</dbReference>
<dbReference type="InterPro" id="IPR017871">
    <property type="entry name" value="ABC_transporter-like_CS"/>
</dbReference>